<dbReference type="InterPro" id="IPR036188">
    <property type="entry name" value="FAD/NAD-bd_sf"/>
</dbReference>
<evidence type="ECO:0000313" key="3">
    <source>
        <dbReference type="Proteomes" id="UP000281738"/>
    </source>
</evidence>
<dbReference type="SUPFAM" id="SSF51905">
    <property type="entry name" value="FAD/NAD(P)-binding domain"/>
    <property type="match status" value="1"/>
</dbReference>
<evidence type="ECO:0000259" key="1">
    <source>
        <dbReference type="Pfam" id="PF01593"/>
    </source>
</evidence>
<protein>
    <recommendedName>
        <fullName evidence="1">Amine oxidase domain-containing protein</fullName>
    </recommendedName>
</protein>
<dbReference type="PANTHER" id="PTHR16128">
    <property type="entry name" value="FAD/NAD(P)-BINDING OXIDOREDUCTASE FAMILY PROTEIN"/>
    <property type="match status" value="1"/>
</dbReference>
<proteinExistence type="predicted"/>
<dbReference type="Pfam" id="PF13450">
    <property type="entry name" value="NAD_binding_8"/>
    <property type="match status" value="1"/>
</dbReference>
<name>A0A3N2CT35_9ACTN</name>
<dbReference type="GO" id="GO:0016491">
    <property type="term" value="F:oxidoreductase activity"/>
    <property type="evidence" value="ECO:0007669"/>
    <property type="project" value="InterPro"/>
</dbReference>
<dbReference type="Gene3D" id="3.50.50.60">
    <property type="entry name" value="FAD/NAD(P)-binding domain"/>
    <property type="match status" value="1"/>
</dbReference>
<feature type="domain" description="Amine oxidase" evidence="1">
    <location>
        <begin position="79"/>
        <end position="309"/>
    </location>
</feature>
<dbReference type="EMBL" id="RKHO01000001">
    <property type="protein sequence ID" value="ROR90538.1"/>
    <property type="molecule type" value="Genomic_DNA"/>
</dbReference>
<accession>A0A3N2CT35</accession>
<organism evidence="2 3">
    <name type="scientific">Nocardioides aurantiacus</name>
    <dbReference type="NCBI Taxonomy" id="86796"/>
    <lineage>
        <taxon>Bacteria</taxon>
        <taxon>Bacillati</taxon>
        <taxon>Actinomycetota</taxon>
        <taxon>Actinomycetes</taxon>
        <taxon>Propionibacteriales</taxon>
        <taxon>Nocardioidaceae</taxon>
        <taxon>Nocardioides</taxon>
    </lineage>
</organism>
<dbReference type="Proteomes" id="UP000281738">
    <property type="component" value="Unassembled WGS sequence"/>
</dbReference>
<dbReference type="Gene3D" id="3.90.660.10">
    <property type="match status" value="1"/>
</dbReference>
<keyword evidence="3" id="KW-1185">Reference proteome</keyword>
<dbReference type="InterPro" id="IPR002937">
    <property type="entry name" value="Amino_oxidase"/>
</dbReference>
<dbReference type="RefSeq" id="WP_123389675.1">
    <property type="nucleotide sequence ID" value="NZ_RKHO01000001.1"/>
</dbReference>
<gene>
    <name evidence="2" type="ORF">EDD33_1379</name>
</gene>
<dbReference type="Pfam" id="PF01593">
    <property type="entry name" value="Amino_oxidase"/>
    <property type="match status" value="1"/>
</dbReference>
<sequence>MSTTPGPVVVVGAGIAGIACARRLRTAGLDVHVLDRGRRIGGRMATRTVAGRPVDTGASYFTVSDRRFAAVVREWRSSGLAHEWTDRFHVLGEGEPEVKQGPVRWGTAHGSRSLVEELARGLDVRPREVRTVRRRAGGLEVDGVRAAAVVLAMPDAQARRLLGHDLQDVRGVLTRESEPVLALTAAYDARTWDRGERFDGAFVNGDDVLAWVADDGRRRGDDAPVLVAHSTPAFAAGHLADPAAAAPAMLAALGSHLEVDEPVTTRVQRWSLARPTGRRLPTHHLRDGVGVCGDGWGPVSKVEGAWISGDDLGTALARELRSARAGRPA</sequence>
<dbReference type="AlphaFoldDB" id="A0A3N2CT35"/>
<dbReference type="OrthoDB" id="5792777at2"/>
<dbReference type="PANTHER" id="PTHR16128:SF5">
    <property type="entry name" value="FAD_NAD(P)-BINDING OXIDOREDUCTASE FAMILY PROTEIN"/>
    <property type="match status" value="1"/>
</dbReference>
<evidence type="ECO:0000313" key="2">
    <source>
        <dbReference type="EMBL" id="ROR90538.1"/>
    </source>
</evidence>
<comment type="caution">
    <text evidence="2">The sequence shown here is derived from an EMBL/GenBank/DDBJ whole genome shotgun (WGS) entry which is preliminary data.</text>
</comment>
<reference evidence="2 3" key="1">
    <citation type="submission" date="2018-11" db="EMBL/GenBank/DDBJ databases">
        <title>Sequencing the genomes of 1000 actinobacteria strains.</title>
        <authorList>
            <person name="Klenk H.-P."/>
        </authorList>
    </citation>
    <scope>NUCLEOTIDE SEQUENCE [LARGE SCALE GENOMIC DNA]</scope>
    <source>
        <strain evidence="2 3">DSM 12652</strain>
    </source>
</reference>